<dbReference type="EMBL" id="AP022038">
    <property type="protein sequence ID" value="BBR40710.1"/>
    <property type="molecule type" value="Genomic_DNA"/>
</dbReference>
<dbReference type="InterPro" id="IPR012337">
    <property type="entry name" value="RNaseH-like_sf"/>
</dbReference>
<feature type="domain" description="Transposase IS4-like" evidence="1">
    <location>
        <begin position="130"/>
        <end position="282"/>
    </location>
</feature>
<accession>A0A6S5BYC1</accession>
<sequence>MSHLPLSPADMEGGCGFIRSPHVSAEAIANAGFAVTAAHARDHSLLLALEDTTALTFNHASVKDQLGHTNQGSSRALLAHSVLLFAPHERKVVGLAAQQIWTRDVSKREQSRQHATRPYQEKESYKWEQTAKTLAARLGSTLANVISVCDREADIYEYLHYKQKHTQRFVVRSMQSRCINEHDNKLYDYARQCQSAGTRVVKIPQRGGRKAREAVLDIKFARVTLKAPANKRREPDIPLYYERRWLIEDYHKVWKSAGTRVEALRMQSRENLTRMSVILAFIAVRLLQLRFIKEEPAAQGESCKGVLGTKSWQLLWLKMEKRALPNEAPDIAWAYKSLAILGCWKDTKRTGRASIAVLWEGWFRLQTLLEGYELALSLEHQQL</sequence>
<dbReference type="InterPro" id="IPR047768">
    <property type="entry name" value="Tn5p-like"/>
</dbReference>
<dbReference type="GO" id="GO:0006313">
    <property type="term" value="P:DNA transposition"/>
    <property type="evidence" value="ECO:0007669"/>
    <property type="project" value="InterPro"/>
</dbReference>
<evidence type="ECO:0000259" key="1">
    <source>
        <dbReference type="Pfam" id="PF01609"/>
    </source>
</evidence>
<dbReference type="Gene3D" id="3.90.350.10">
    <property type="entry name" value="Transposase Inhibitor Protein From Tn5, Chain A, domain 1"/>
    <property type="match status" value="2"/>
</dbReference>
<dbReference type="InterPro" id="IPR054836">
    <property type="entry name" value="Tn5_transposase"/>
</dbReference>
<dbReference type="Proteomes" id="UP000515442">
    <property type="component" value="Chromosome"/>
</dbReference>
<dbReference type="InterPro" id="IPR002559">
    <property type="entry name" value="Transposase_11"/>
</dbReference>
<dbReference type="NCBIfam" id="NF033590">
    <property type="entry name" value="transpos_IS4_3"/>
    <property type="match status" value="2"/>
</dbReference>
<dbReference type="InterPro" id="IPR014737">
    <property type="entry name" value="Transposase_Tn5-like_C"/>
</dbReference>
<dbReference type="Gene3D" id="1.10.740.10">
    <property type="entry name" value="Transferase Inhibitor Protein From Tn5, Chain"/>
    <property type="match status" value="1"/>
</dbReference>
<dbReference type="GO" id="GO:0004803">
    <property type="term" value="F:transposase activity"/>
    <property type="evidence" value="ECO:0007669"/>
    <property type="project" value="InterPro"/>
</dbReference>
<dbReference type="AlphaFoldDB" id="A0A6S5BYC1"/>
<evidence type="ECO:0000313" key="2">
    <source>
        <dbReference type="EMBL" id="BBR40710.1"/>
    </source>
</evidence>
<dbReference type="Pfam" id="PF01609">
    <property type="entry name" value="DDE_Tnp_1"/>
    <property type="match status" value="1"/>
</dbReference>
<proteinExistence type="predicted"/>
<dbReference type="GO" id="GO:0003677">
    <property type="term" value="F:DNA binding"/>
    <property type="evidence" value="ECO:0007669"/>
    <property type="project" value="InterPro"/>
</dbReference>
<evidence type="ECO:0000313" key="3">
    <source>
        <dbReference type="Proteomes" id="UP000515442"/>
    </source>
</evidence>
<dbReference type="SUPFAM" id="SSF53098">
    <property type="entry name" value="Ribonuclease H-like"/>
    <property type="match status" value="1"/>
</dbReference>
<dbReference type="PANTHER" id="PTHR37319:SF1">
    <property type="entry name" value="TRANSPOSASE TN5 DIMERISATION DOMAIN-CONTAINING PROTEIN"/>
    <property type="match status" value="1"/>
</dbReference>
<reference evidence="2 3" key="1">
    <citation type="submission" date="2019-12" db="EMBL/GenBank/DDBJ databases">
        <title>complete genome sequences of Aeromonas veronii str. WP3-W19-ESBL-03 isolated from wastewater treatment plant effluent.</title>
        <authorList>
            <person name="Sekizuka T."/>
            <person name="Itokawa K."/>
            <person name="Yatsu K."/>
            <person name="Inamine Y."/>
            <person name="Kuroda M."/>
        </authorList>
    </citation>
    <scope>NUCLEOTIDE SEQUENCE [LARGE SCALE GENOMIC DNA]</scope>
    <source>
        <strain evidence="2 3">WP3-W19-ESBL-03</strain>
    </source>
</reference>
<dbReference type="PANTHER" id="PTHR37319">
    <property type="entry name" value="TRANSPOSASE"/>
    <property type="match status" value="1"/>
</dbReference>
<protein>
    <submittedName>
        <fullName evidence="2">Transposase</fullName>
    </submittedName>
</protein>
<name>A0A6S5BYC1_AERVE</name>
<gene>
    <name evidence="2" type="ORF">WP3W19E03_32350</name>
</gene>
<organism evidence="2 3">
    <name type="scientific">Aeromonas veronii</name>
    <dbReference type="NCBI Taxonomy" id="654"/>
    <lineage>
        <taxon>Bacteria</taxon>
        <taxon>Pseudomonadati</taxon>
        <taxon>Pseudomonadota</taxon>
        <taxon>Gammaproteobacteria</taxon>
        <taxon>Aeromonadales</taxon>
        <taxon>Aeromonadaceae</taxon>
        <taxon>Aeromonas</taxon>
    </lineage>
</organism>